<evidence type="ECO:0000313" key="2">
    <source>
        <dbReference type="Proteomes" id="UP000789702"/>
    </source>
</evidence>
<dbReference type="EMBL" id="CAJVPU010006262">
    <property type="protein sequence ID" value="CAG8558664.1"/>
    <property type="molecule type" value="Genomic_DNA"/>
</dbReference>
<dbReference type="Proteomes" id="UP000789702">
    <property type="component" value="Unassembled WGS sequence"/>
</dbReference>
<name>A0ACA9LZY5_9GLOM</name>
<reference evidence="1" key="1">
    <citation type="submission" date="2021-06" db="EMBL/GenBank/DDBJ databases">
        <authorList>
            <person name="Kallberg Y."/>
            <person name="Tangrot J."/>
            <person name="Rosling A."/>
        </authorList>
    </citation>
    <scope>NUCLEOTIDE SEQUENCE</scope>
    <source>
        <strain evidence="1">IL203A</strain>
    </source>
</reference>
<protein>
    <submittedName>
        <fullName evidence="1">7143_t:CDS:1</fullName>
    </submittedName>
</protein>
<keyword evidence="2" id="KW-1185">Reference proteome</keyword>
<feature type="non-terminal residue" evidence="1">
    <location>
        <position position="1"/>
    </location>
</feature>
<accession>A0ACA9LZY5</accession>
<gene>
    <name evidence="1" type="ORF">DHETER_LOCUS5544</name>
</gene>
<proteinExistence type="predicted"/>
<comment type="caution">
    <text evidence="1">The sequence shown here is derived from an EMBL/GenBank/DDBJ whole genome shotgun (WGS) entry which is preliminary data.</text>
</comment>
<evidence type="ECO:0000313" key="1">
    <source>
        <dbReference type="EMBL" id="CAG8558664.1"/>
    </source>
</evidence>
<sequence>KICVEKAREWPLLANDYLSPMTSQRWESTHITVQVEYHRIVKKL</sequence>
<organism evidence="1 2">
    <name type="scientific">Dentiscutata heterogama</name>
    <dbReference type="NCBI Taxonomy" id="1316150"/>
    <lineage>
        <taxon>Eukaryota</taxon>
        <taxon>Fungi</taxon>
        <taxon>Fungi incertae sedis</taxon>
        <taxon>Mucoromycota</taxon>
        <taxon>Glomeromycotina</taxon>
        <taxon>Glomeromycetes</taxon>
        <taxon>Diversisporales</taxon>
        <taxon>Gigasporaceae</taxon>
        <taxon>Dentiscutata</taxon>
    </lineage>
</organism>